<dbReference type="PROSITE" id="PS50011">
    <property type="entry name" value="PROTEIN_KINASE_DOM"/>
    <property type="match status" value="1"/>
</dbReference>
<keyword evidence="3" id="KW-0808">Transferase</keyword>
<dbReference type="Gramene" id="Jr09_15560_p1">
    <property type="protein sequence ID" value="cds.Jr09_15560_p1"/>
    <property type="gene ID" value="Jr09_15560"/>
</dbReference>
<comment type="similarity">
    <text evidence="1">Belongs to the protein kinase superfamily.</text>
</comment>
<proteinExistence type="inferred from homology"/>
<dbReference type="GO" id="GO:0007165">
    <property type="term" value="P:signal transduction"/>
    <property type="evidence" value="ECO:0000318"/>
    <property type="project" value="GO_Central"/>
</dbReference>
<keyword evidence="1" id="KW-0723">Serine/threonine-protein kinase</keyword>
<name>A0A2I4ERK9_JUGRE</name>
<dbReference type="STRING" id="51240.A0A2I4ERK9"/>
<dbReference type="GO" id="GO:0004674">
    <property type="term" value="F:protein serine/threonine kinase activity"/>
    <property type="evidence" value="ECO:0007669"/>
    <property type="project" value="UniProtKB-KW"/>
</dbReference>
<dbReference type="RefSeq" id="XP_018822040.1">
    <property type="nucleotide sequence ID" value="XM_018966495.2"/>
</dbReference>
<dbReference type="PROSITE" id="PS00107">
    <property type="entry name" value="PROTEIN_KINASE_ATP"/>
    <property type="match status" value="1"/>
</dbReference>
<dbReference type="Gene3D" id="1.10.510.10">
    <property type="entry name" value="Transferase(Phosphotransferase) domain 1"/>
    <property type="match status" value="1"/>
</dbReference>
<keyword evidence="2" id="KW-1185">Reference proteome</keyword>
<dbReference type="InterPro" id="IPR052751">
    <property type="entry name" value="Plant_MAPKKK"/>
</dbReference>
<dbReference type="Proteomes" id="UP000235220">
    <property type="component" value="Chromosome 9"/>
</dbReference>
<dbReference type="SMART" id="SM00220">
    <property type="entry name" value="S_TKc"/>
    <property type="match status" value="1"/>
</dbReference>
<sequence length="467" mass="51512">MEWIRGPIIGCGSTATVSLATVVQSGELFAVKSTELSRSTFLQREQRFLSQLSCPHIVKYKGFDISYDGNKPMYNLCMEYVPGGTLSDAIQRHLGGRLDEALIRAYTKQILQGLEYLHAFGLVHCDIKSQNILIGKDASKIADLGCAKLVGNVAGNGDPAISPICGTPMFMAPEVARGEEQGFPADIWALGCMIIEMATGSTPWPEMNDPVSALYRIGFSDDVPELPRCFSENAKDFLTKCLRRDPRERWTAEGLLGHPFLTEIDSHTMEAKQFTAVSPSSVLEHGFWDSLEVLECPRNQSHEGTSSNSPAERIKGLIGGTVPSVSCVPNWSWDEDWVTVRSNGIEENEKFSAQLDMFLENEDSVGTAFVMGLGTQLEYFFGSISTISSIISIRRGSVPGCEIVKDDIVLKIPKSETENENFCILPTQLLSHLNPKPIQCNLILFLQTYLLYNLSSGPLVARARDRL</sequence>
<protein>
    <submittedName>
        <fullName evidence="3">Mitogen-activated protein kinase kinase kinase 18</fullName>
    </submittedName>
</protein>
<keyword evidence="3" id="KW-0418">Kinase</keyword>
<dbReference type="InterPro" id="IPR008271">
    <property type="entry name" value="Ser/Thr_kinase_AS"/>
</dbReference>
<dbReference type="InterPro" id="IPR011009">
    <property type="entry name" value="Kinase-like_dom_sf"/>
</dbReference>
<dbReference type="PANTHER" id="PTHR48011">
    <property type="entry name" value="CCR4-NOT TRANSCRIPTIONAL COMPLEX SUBUNIT CAF120-RELATED"/>
    <property type="match status" value="1"/>
</dbReference>
<dbReference type="GeneID" id="108992045"/>
<accession>A0A2I4ERK9</accession>
<reference evidence="3" key="1">
    <citation type="submission" date="2025-08" db="UniProtKB">
        <authorList>
            <consortium name="RefSeq"/>
        </authorList>
    </citation>
    <scope>IDENTIFICATION</scope>
    <source>
        <tissue evidence="3">Leaves</tissue>
    </source>
</reference>
<dbReference type="PANTHER" id="PTHR48011:SF76">
    <property type="entry name" value="MITOGEN-ACTIVATED PROTEIN KINASE KINASE KINASE 15"/>
    <property type="match status" value="1"/>
</dbReference>
<dbReference type="AlphaFoldDB" id="A0A2I4ERK9"/>
<dbReference type="FunCoup" id="A0A2I4ERK9">
    <property type="interactions" value="734"/>
</dbReference>
<keyword evidence="1" id="KW-0067">ATP-binding</keyword>
<dbReference type="OrthoDB" id="275301at2759"/>
<evidence type="ECO:0000313" key="2">
    <source>
        <dbReference type="Proteomes" id="UP000235220"/>
    </source>
</evidence>
<dbReference type="GO" id="GO:0004672">
    <property type="term" value="F:protein kinase activity"/>
    <property type="evidence" value="ECO:0000318"/>
    <property type="project" value="GO_Central"/>
</dbReference>
<keyword evidence="1" id="KW-0547">Nucleotide-binding</keyword>
<dbReference type="Pfam" id="PF00069">
    <property type="entry name" value="Pkinase"/>
    <property type="match status" value="1"/>
</dbReference>
<dbReference type="InterPro" id="IPR000719">
    <property type="entry name" value="Prot_kinase_dom"/>
</dbReference>
<evidence type="ECO:0000256" key="1">
    <source>
        <dbReference type="RuleBase" id="RU000304"/>
    </source>
</evidence>
<dbReference type="PROSITE" id="PS00108">
    <property type="entry name" value="PROTEIN_KINASE_ST"/>
    <property type="match status" value="1"/>
</dbReference>
<dbReference type="InterPro" id="IPR017441">
    <property type="entry name" value="Protein_kinase_ATP_BS"/>
</dbReference>
<organism evidence="2 3">
    <name type="scientific">Juglans regia</name>
    <name type="common">English walnut</name>
    <dbReference type="NCBI Taxonomy" id="51240"/>
    <lineage>
        <taxon>Eukaryota</taxon>
        <taxon>Viridiplantae</taxon>
        <taxon>Streptophyta</taxon>
        <taxon>Embryophyta</taxon>
        <taxon>Tracheophyta</taxon>
        <taxon>Spermatophyta</taxon>
        <taxon>Magnoliopsida</taxon>
        <taxon>eudicotyledons</taxon>
        <taxon>Gunneridae</taxon>
        <taxon>Pentapetalae</taxon>
        <taxon>rosids</taxon>
        <taxon>fabids</taxon>
        <taxon>Fagales</taxon>
        <taxon>Juglandaceae</taxon>
        <taxon>Juglans</taxon>
    </lineage>
</organism>
<gene>
    <name evidence="3" type="primary">LOC108992045</name>
</gene>
<dbReference type="CDD" id="cd06606">
    <property type="entry name" value="STKc_MAPKKK"/>
    <property type="match status" value="1"/>
</dbReference>
<dbReference type="KEGG" id="jre:108992045"/>
<evidence type="ECO:0000313" key="3">
    <source>
        <dbReference type="RefSeq" id="XP_018822040.1"/>
    </source>
</evidence>
<dbReference type="GO" id="GO:0005524">
    <property type="term" value="F:ATP binding"/>
    <property type="evidence" value="ECO:0007669"/>
    <property type="project" value="UniProtKB-UniRule"/>
</dbReference>
<dbReference type="SUPFAM" id="SSF56112">
    <property type="entry name" value="Protein kinase-like (PK-like)"/>
    <property type="match status" value="1"/>
</dbReference>